<dbReference type="InterPro" id="IPR012967">
    <property type="entry name" value="COMT_dimerisation"/>
</dbReference>
<keyword evidence="7" id="KW-1185">Reference proteome</keyword>
<evidence type="ECO:0000313" key="6">
    <source>
        <dbReference type="EMBL" id="KAJ6444265.1"/>
    </source>
</evidence>
<evidence type="ECO:0000256" key="2">
    <source>
        <dbReference type="ARBA" id="ARBA00022679"/>
    </source>
</evidence>
<dbReference type="Gene3D" id="1.10.10.10">
    <property type="entry name" value="Winged helix-like DNA-binding domain superfamily/Winged helix DNA-binding domain"/>
    <property type="match status" value="1"/>
</dbReference>
<dbReference type="EMBL" id="JAQHRD010000002">
    <property type="protein sequence ID" value="KAJ6444265.1"/>
    <property type="molecule type" value="Genomic_DNA"/>
</dbReference>
<dbReference type="InterPro" id="IPR036388">
    <property type="entry name" value="WH-like_DNA-bd_sf"/>
</dbReference>
<keyword evidence="3" id="KW-0949">S-adenosyl-L-methionine</keyword>
<keyword evidence="1" id="KW-0489">Methyltransferase</keyword>
<reference evidence="6" key="1">
    <citation type="submission" date="2023-01" db="EMBL/GenBank/DDBJ databases">
        <title>The growth and conidiation of Purpureocillium lavendulum are regulated by nitrogen source and histone H3K14 acetylation.</title>
        <authorList>
            <person name="Tang P."/>
            <person name="Han J."/>
            <person name="Zhang C."/>
            <person name="Tang P."/>
            <person name="Qi F."/>
            <person name="Zhang K."/>
            <person name="Liang L."/>
        </authorList>
    </citation>
    <scope>NUCLEOTIDE SEQUENCE</scope>
    <source>
        <strain evidence="6">YMF1.00683</strain>
    </source>
</reference>
<dbReference type="PROSITE" id="PS51683">
    <property type="entry name" value="SAM_OMT_II"/>
    <property type="match status" value="1"/>
</dbReference>
<dbReference type="InterPro" id="IPR016461">
    <property type="entry name" value="COMT-like"/>
</dbReference>
<protein>
    <submittedName>
        <fullName evidence="6">Sterigmatocystin 8-O-methyltransferase</fullName>
    </submittedName>
</protein>
<comment type="caution">
    <text evidence="6">The sequence shown here is derived from an EMBL/GenBank/DDBJ whole genome shotgun (WGS) entry which is preliminary data.</text>
</comment>
<dbReference type="SUPFAM" id="SSF46785">
    <property type="entry name" value="Winged helix' DNA-binding domain"/>
    <property type="match status" value="1"/>
</dbReference>
<evidence type="ECO:0000259" key="5">
    <source>
        <dbReference type="Pfam" id="PF08100"/>
    </source>
</evidence>
<dbReference type="GO" id="GO:0046983">
    <property type="term" value="F:protein dimerization activity"/>
    <property type="evidence" value="ECO:0007669"/>
    <property type="project" value="InterPro"/>
</dbReference>
<feature type="domain" description="O-methyltransferase dimerisation" evidence="5">
    <location>
        <begin position="70"/>
        <end position="138"/>
    </location>
</feature>
<dbReference type="Pfam" id="PF00891">
    <property type="entry name" value="Methyltransf_2"/>
    <property type="match status" value="1"/>
</dbReference>
<dbReference type="SUPFAM" id="SSF53335">
    <property type="entry name" value="S-adenosyl-L-methionine-dependent methyltransferases"/>
    <property type="match status" value="1"/>
</dbReference>
<evidence type="ECO:0000313" key="7">
    <source>
        <dbReference type="Proteomes" id="UP001163105"/>
    </source>
</evidence>
<dbReference type="InterPro" id="IPR036390">
    <property type="entry name" value="WH_DNA-bd_sf"/>
</dbReference>
<organism evidence="6 7">
    <name type="scientific">Purpureocillium lavendulum</name>
    <dbReference type="NCBI Taxonomy" id="1247861"/>
    <lineage>
        <taxon>Eukaryota</taxon>
        <taxon>Fungi</taxon>
        <taxon>Dikarya</taxon>
        <taxon>Ascomycota</taxon>
        <taxon>Pezizomycotina</taxon>
        <taxon>Sordariomycetes</taxon>
        <taxon>Hypocreomycetidae</taxon>
        <taxon>Hypocreales</taxon>
        <taxon>Ophiocordycipitaceae</taxon>
        <taxon>Purpureocillium</taxon>
    </lineage>
</organism>
<dbReference type="PANTHER" id="PTHR43712:SF2">
    <property type="entry name" value="O-METHYLTRANSFERASE CICE"/>
    <property type="match status" value="1"/>
</dbReference>
<gene>
    <name evidence="6" type="ORF">O9K51_02659</name>
</gene>
<evidence type="ECO:0000256" key="3">
    <source>
        <dbReference type="ARBA" id="ARBA00022691"/>
    </source>
</evidence>
<evidence type="ECO:0000259" key="4">
    <source>
        <dbReference type="Pfam" id="PF00891"/>
    </source>
</evidence>
<dbReference type="PANTHER" id="PTHR43712">
    <property type="entry name" value="PUTATIVE (AFU_ORTHOLOGUE AFUA_4G14580)-RELATED"/>
    <property type="match status" value="1"/>
</dbReference>
<keyword evidence="2" id="KW-0808">Transferase</keyword>
<dbReference type="GO" id="GO:0032259">
    <property type="term" value="P:methylation"/>
    <property type="evidence" value="ECO:0007669"/>
    <property type="project" value="UniProtKB-KW"/>
</dbReference>
<dbReference type="InterPro" id="IPR001077">
    <property type="entry name" value="COMT_C"/>
</dbReference>
<dbReference type="AlphaFoldDB" id="A0AB34FY46"/>
<feature type="domain" description="O-methyltransferase C-terminal" evidence="4">
    <location>
        <begin position="187"/>
        <end position="393"/>
    </location>
</feature>
<dbReference type="Pfam" id="PF08100">
    <property type="entry name" value="Dimerisation"/>
    <property type="match status" value="1"/>
</dbReference>
<dbReference type="InterPro" id="IPR029063">
    <property type="entry name" value="SAM-dependent_MTases_sf"/>
</dbReference>
<dbReference type="Proteomes" id="UP001163105">
    <property type="component" value="Unassembled WGS sequence"/>
</dbReference>
<proteinExistence type="predicted"/>
<sequence length="416" mass="45781">MDSAFPDKNQLDAAIAGLVDASKSYSDAPDLGGYASRVEIITRAKSLIRTLVSPDMMPNYHGLNIAELVAIRTFIKLKVFDAIPLEGAISLPALSEATGAQESLLERMSRVLVASGFLDQTRHDGGDYLHTKFSRAYLLDEPGPGHLFLAMYDEWFKNMHNFDDYLAAKGQLQNAKEPDNPLFNPYTYYHKQEGTPVWGIMSQDPERFQTFQKGMGGIDLAIPVVGLFDFDSLKNSPDDVSSRRVQLVDVGGGHGSVLNKILKSHASALDPATCVLQDTPEVIALSRAMGNLPNEVQRQEHDFMTEQPVKSAKAYFMRMILHDYADSVGIEILSRLAEAMAPDSRVLVFEMVLPPRVGEADFPAAVLDQAVMTMGGKERTEQGFSRMLDAAGLEFVRVWKAPGVPGGCVEGRLKRQ</sequence>
<dbReference type="Gene3D" id="3.40.50.150">
    <property type="entry name" value="Vaccinia Virus protein VP39"/>
    <property type="match status" value="1"/>
</dbReference>
<name>A0AB34FY46_9HYPO</name>
<evidence type="ECO:0000256" key="1">
    <source>
        <dbReference type="ARBA" id="ARBA00022603"/>
    </source>
</evidence>
<dbReference type="GO" id="GO:0008171">
    <property type="term" value="F:O-methyltransferase activity"/>
    <property type="evidence" value="ECO:0007669"/>
    <property type="project" value="InterPro"/>
</dbReference>
<accession>A0AB34FY46</accession>